<accession>A0ABP7I150</accession>
<reference evidence="3" key="1">
    <citation type="journal article" date="2019" name="Int. J. Syst. Evol. Microbiol.">
        <title>The Global Catalogue of Microorganisms (GCM) 10K type strain sequencing project: providing services to taxonomists for standard genome sequencing and annotation.</title>
        <authorList>
            <consortium name="The Broad Institute Genomics Platform"/>
            <consortium name="The Broad Institute Genome Sequencing Center for Infectious Disease"/>
            <person name="Wu L."/>
            <person name="Ma J."/>
        </authorList>
    </citation>
    <scope>NUCLEOTIDE SEQUENCE [LARGE SCALE GENOMIC DNA]</scope>
    <source>
        <strain evidence="3">JCM 17138</strain>
    </source>
</reference>
<feature type="domain" description="SchA/CurD-like" evidence="1">
    <location>
        <begin position="1"/>
        <end position="110"/>
    </location>
</feature>
<keyword evidence="3" id="KW-1185">Reference proteome</keyword>
<dbReference type="EMBL" id="BAABDE010000018">
    <property type="protein sequence ID" value="GAA3803757.1"/>
    <property type="molecule type" value="Genomic_DNA"/>
</dbReference>
<proteinExistence type="predicted"/>
<sequence length="119" mass="13391">MNRYALAFRVRPGTEQDVAELLSTYDPPKLEIDEETRLLGTAVFMKGNLVVRVMEIEGDLAKVAPHLAADPSVQAVERKLNEYLEEPVDPSDPEARRTFLAKRLMHTVLHREAPKPAAE</sequence>
<dbReference type="Proteomes" id="UP001501009">
    <property type="component" value="Unassembled WGS sequence"/>
</dbReference>
<dbReference type="InterPro" id="IPR007575">
    <property type="entry name" value="SchA_CurD-like"/>
</dbReference>
<name>A0ABP7I150_9ACTN</name>
<comment type="caution">
    <text evidence="2">The sequence shown here is derived from an EMBL/GenBank/DDBJ whole genome shotgun (WGS) entry which is preliminary data.</text>
</comment>
<gene>
    <name evidence="2" type="ORF">GCM10022403_042160</name>
</gene>
<dbReference type="Pfam" id="PF04486">
    <property type="entry name" value="SchA_CurD"/>
    <property type="match status" value="1"/>
</dbReference>
<dbReference type="RefSeq" id="WP_275773456.1">
    <property type="nucleotide sequence ID" value="NZ_BAABDE010000018.1"/>
</dbReference>
<organism evidence="2 3">
    <name type="scientific">Streptomyces coacervatus</name>
    <dbReference type="NCBI Taxonomy" id="647381"/>
    <lineage>
        <taxon>Bacteria</taxon>
        <taxon>Bacillati</taxon>
        <taxon>Actinomycetota</taxon>
        <taxon>Actinomycetes</taxon>
        <taxon>Kitasatosporales</taxon>
        <taxon>Streptomycetaceae</taxon>
        <taxon>Streptomyces</taxon>
    </lineage>
</organism>
<evidence type="ECO:0000259" key="1">
    <source>
        <dbReference type="Pfam" id="PF04486"/>
    </source>
</evidence>
<evidence type="ECO:0000313" key="2">
    <source>
        <dbReference type="EMBL" id="GAA3803757.1"/>
    </source>
</evidence>
<evidence type="ECO:0000313" key="3">
    <source>
        <dbReference type="Proteomes" id="UP001501009"/>
    </source>
</evidence>
<protein>
    <recommendedName>
        <fullName evidence="1">SchA/CurD-like domain-containing protein</fullName>
    </recommendedName>
</protein>